<protein>
    <recommendedName>
        <fullName evidence="2">TonB C-terminal domain-containing protein</fullName>
    </recommendedName>
</protein>
<evidence type="ECO:0000259" key="2">
    <source>
        <dbReference type="Pfam" id="PF03544"/>
    </source>
</evidence>
<evidence type="ECO:0000313" key="3">
    <source>
        <dbReference type="EMBL" id="NRT17494.1"/>
    </source>
</evidence>
<proteinExistence type="predicted"/>
<keyword evidence="4" id="KW-1185">Reference proteome</keyword>
<organism evidence="3 4">
    <name type="scientific">Hymenobacter caeli</name>
    <dbReference type="NCBI Taxonomy" id="2735894"/>
    <lineage>
        <taxon>Bacteria</taxon>
        <taxon>Pseudomonadati</taxon>
        <taxon>Bacteroidota</taxon>
        <taxon>Cytophagia</taxon>
        <taxon>Cytophagales</taxon>
        <taxon>Hymenobacteraceae</taxon>
        <taxon>Hymenobacter</taxon>
    </lineage>
</organism>
<reference evidence="3 4" key="1">
    <citation type="submission" date="2020-05" db="EMBL/GenBank/DDBJ databases">
        <title>Genomic Encyclopedia of Type Strains, Phase IV (KMG-V): Genome sequencing to study the core and pangenomes of soil and plant-associated prokaryotes.</title>
        <authorList>
            <person name="Whitman W."/>
        </authorList>
    </citation>
    <scope>NUCLEOTIDE SEQUENCE [LARGE SCALE GENOMIC DNA]</scope>
    <source>
        <strain evidence="3 4">9A</strain>
    </source>
</reference>
<gene>
    <name evidence="3" type="ORF">HNP98_000297</name>
</gene>
<dbReference type="Gene3D" id="3.30.1150.10">
    <property type="match status" value="1"/>
</dbReference>
<dbReference type="EMBL" id="JABSNP010000001">
    <property type="protein sequence ID" value="NRT17494.1"/>
    <property type="molecule type" value="Genomic_DNA"/>
</dbReference>
<dbReference type="InterPro" id="IPR037682">
    <property type="entry name" value="TonB_C"/>
</dbReference>
<feature type="chain" id="PRO_5047033347" description="TonB C-terminal domain-containing protein" evidence="1">
    <location>
        <begin position="22"/>
        <end position="339"/>
    </location>
</feature>
<dbReference type="Proteomes" id="UP000779507">
    <property type="component" value="Unassembled WGS sequence"/>
</dbReference>
<sequence length="339" mass="37030">MPHQFILLGCLLLLLAGRAHGQVPAADTTGSQLPAHAYTEILPVFPGLEPGDSALSPNQRVIKFLNDGLKPAQRVARGDVRGRVFFSFTVDAQGHTVDIKLVQGLRPDVDAEVLINAHRLDNIQWRPGIQNGRPVSVSFTVPISFNLPAGAARSNLAAGDSLDQGPYQKLVLPLPSWTGKRPQVPAGKGLVYGSCLQRFADGGLGQGQYVRLVNLTTHKSLRINVKPILNTVRESAFCYALPAGRYALFIYEFPDPARGGLRIHLESIRKPTNGPSARNLSATRYQFTVVPGKLHYLGTWNLANQNEPKFLNEKALLDGRLQPDYESLHFADAEVAIPQ</sequence>
<name>A0ABX2FM34_9BACT</name>
<feature type="signal peptide" evidence="1">
    <location>
        <begin position="1"/>
        <end position="21"/>
    </location>
</feature>
<accession>A0ABX2FM34</accession>
<dbReference type="SUPFAM" id="SSF74653">
    <property type="entry name" value="TolA/TonB C-terminal domain"/>
    <property type="match status" value="1"/>
</dbReference>
<comment type="caution">
    <text evidence="3">The sequence shown here is derived from an EMBL/GenBank/DDBJ whole genome shotgun (WGS) entry which is preliminary data.</text>
</comment>
<keyword evidence="1" id="KW-0732">Signal</keyword>
<feature type="domain" description="TonB C-terminal" evidence="2">
    <location>
        <begin position="74"/>
        <end position="147"/>
    </location>
</feature>
<dbReference type="Pfam" id="PF03544">
    <property type="entry name" value="TonB_C"/>
    <property type="match status" value="1"/>
</dbReference>
<evidence type="ECO:0000313" key="4">
    <source>
        <dbReference type="Proteomes" id="UP000779507"/>
    </source>
</evidence>
<dbReference type="RefSeq" id="WP_173808269.1">
    <property type="nucleotide sequence ID" value="NZ_JABSNP010000001.1"/>
</dbReference>
<evidence type="ECO:0000256" key="1">
    <source>
        <dbReference type="SAM" id="SignalP"/>
    </source>
</evidence>